<evidence type="ECO:0000313" key="3">
    <source>
        <dbReference type="EMBL" id="KAL1889084.1"/>
    </source>
</evidence>
<name>A0ABR3YNU6_9PEZI</name>
<dbReference type="InterPro" id="IPR050300">
    <property type="entry name" value="GDXG_lipolytic_enzyme"/>
</dbReference>
<evidence type="ECO:0000259" key="2">
    <source>
        <dbReference type="Pfam" id="PF07859"/>
    </source>
</evidence>
<protein>
    <recommendedName>
        <fullName evidence="2">Alpha/beta hydrolase fold-3 domain-containing protein</fullName>
    </recommendedName>
</protein>
<organism evidence="3 4">
    <name type="scientific">Sporothrix stenoceras</name>
    <dbReference type="NCBI Taxonomy" id="5173"/>
    <lineage>
        <taxon>Eukaryota</taxon>
        <taxon>Fungi</taxon>
        <taxon>Dikarya</taxon>
        <taxon>Ascomycota</taxon>
        <taxon>Pezizomycotina</taxon>
        <taxon>Sordariomycetes</taxon>
        <taxon>Sordariomycetidae</taxon>
        <taxon>Ophiostomatales</taxon>
        <taxon>Ophiostomataceae</taxon>
        <taxon>Sporothrix</taxon>
    </lineage>
</organism>
<dbReference type="EMBL" id="JAWCUI010000080">
    <property type="protein sequence ID" value="KAL1889084.1"/>
    <property type="molecule type" value="Genomic_DNA"/>
</dbReference>
<dbReference type="PANTHER" id="PTHR48081">
    <property type="entry name" value="AB HYDROLASE SUPERFAMILY PROTEIN C4A8.06C"/>
    <property type="match status" value="1"/>
</dbReference>
<dbReference type="InterPro" id="IPR013094">
    <property type="entry name" value="AB_hydrolase_3"/>
</dbReference>
<reference evidence="3 4" key="1">
    <citation type="journal article" date="2024" name="IMA Fungus">
        <title>IMA Genome - F19 : A genome assembly and annotation guide to empower mycologists, including annotated draft genome sequences of Ceratocystis pirilliformis, Diaporthe australafricana, Fusarium ophioides, Paecilomyces lecythidis, and Sporothrix stenoceras.</title>
        <authorList>
            <person name="Aylward J."/>
            <person name="Wilson A.M."/>
            <person name="Visagie C.M."/>
            <person name="Spraker J."/>
            <person name="Barnes I."/>
            <person name="Buitendag C."/>
            <person name="Ceriani C."/>
            <person name="Del Mar Angel L."/>
            <person name="du Plessis D."/>
            <person name="Fuchs T."/>
            <person name="Gasser K."/>
            <person name="Kramer D."/>
            <person name="Li W."/>
            <person name="Munsamy K."/>
            <person name="Piso A."/>
            <person name="Price J.L."/>
            <person name="Sonnekus B."/>
            <person name="Thomas C."/>
            <person name="van der Nest A."/>
            <person name="van Dijk A."/>
            <person name="van Heerden A."/>
            <person name="van Vuuren N."/>
            <person name="Yilmaz N."/>
            <person name="Duong T.A."/>
            <person name="van der Merwe N.A."/>
            <person name="Wingfield M.J."/>
            <person name="Wingfield B.D."/>
        </authorList>
    </citation>
    <scope>NUCLEOTIDE SEQUENCE [LARGE SCALE GENOMIC DNA]</scope>
    <source>
        <strain evidence="3 4">CMW 5346</strain>
    </source>
</reference>
<evidence type="ECO:0000313" key="4">
    <source>
        <dbReference type="Proteomes" id="UP001583186"/>
    </source>
</evidence>
<comment type="caution">
    <text evidence="3">The sequence shown here is derived from an EMBL/GenBank/DDBJ whole genome shotgun (WGS) entry which is preliminary data.</text>
</comment>
<keyword evidence="4" id="KW-1185">Reference proteome</keyword>
<accession>A0ABR3YNU6</accession>
<evidence type="ECO:0000256" key="1">
    <source>
        <dbReference type="ARBA" id="ARBA00022801"/>
    </source>
</evidence>
<dbReference type="InterPro" id="IPR029058">
    <property type="entry name" value="AB_hydrolase_fold"/>
</dbReference>
<sequence>MGVDPGQPIKFRATPKYATLNSDNKGGPKYGHYSELDPVFSSFKDTADAAVASLWGHDDWDAFRAAWKVPTALPADCPQPGTDVIESYQAIPMRDGAEIEIKVMKSTENVNKNNVCVLRMHGGGWSFGWHGSEAVENLHAASHPNVVLVSIDFRLAPEHRYPVPLNDCVDTLKWVKKNASLLDINPDKIVLLGDSSGSNLALALALIARDENIPGIIGMMLDWPNGCHPMFYQKLRDEQGFELESFVQNHDASVINAYILEFCWDAYVPEDDAHPDPYHSPLLADSFKGLRQAFIQIAGYDPIRDEGLAISEKLRRDGVPAETHVYKGLPHCFSILFGDLTQSKQFQARQNAFLDRVIKEANEK</sequence>
<dbReference type="Pfam" id="PF07859">
    <property type="entry name" value="Abhydrolase_3"/>
    <property type="match status" value="1"/>
</dbReference>
<dbReference type="SUPFAM" id="SSF53474">
    <property type="entry name" value="alpha/beta-Hydrolases"/>
    <property type="match status" value="1"/>
</dbReference>
<proteinExistence type="predicted"/>
<dbReference type="PANTHER" id="PTHR48081:SF8">
    <property type="entry name" value="ALPHA_BETA HYDROLASE FOLD-3 DOMAIN-CONTAINING PROTEIN-RELATED"/>
    <property type="match status" value="1"/>
</dbReference>
<gene>
    <name evidence="3" type="ORF">Sste5346_009149</name>
</gene>
<feature type="domain" description="Alpha/beta hydrolase fold-3" evidence="2">
    <location>
        <begin position="117"/>
        <end position="333"/>
    </location>
</feature>
<dbReference type="Gene3D" id="3.40.50.1820">
    <property type="entry name" value="alpha/beta hydrolase"/>
    <property type="match status" value="1"/>
</dbReference>
<keyword evidence="1" id="KW-0378">Hydrolase</keyword>
<dbReference type="Proteomes" id="UP001583186">
    <property type="component" value="Unassembled WGS sequence"/>
</dbReference>